<dbReference type="VEuPathDB" id="FungiDB:TREMEDRAFT_62102"/>
<organism evidence="1 2">
    <name type="scientific">Tremella mesenterica</name>
    <name type="common">Jelly fungus</name>
    <dbReference type="NCBI Taxonomy" id="5217"/>
    <lineage>
        <taxon>Eukaryota</taxon>
        <taxon>Fungi</taxon>
        <taxon>Dikarya</taxon>
        <taxon>Basidiomycota</taxon>
        <taxon>Agaricomycotina</taxon>
        <taxon>Tremellomycetes</taxon>
        <taxon>Tremellales</taxon>
        <taxon>Tremellaceae</taxon>
        <taxon>Tremella</taxon>
    </lineage>
</organism>
<protein>
    <submittedName>
        <fullName evidence="1">Uncharacterized protein</fullName>
    </submittedName>
</protein>
<dbReference type="EMBL" id="SDIL01000125">
    <property type="protein sequence ID" value="RXK35705.1"/>
    <property type="molecule type" value="Genomic_DNA"/>
</dbReference>
<gene>
    <name evidence="1" type="ORF">M231_07033</name>
</gene>
<proteinExistence type="predicted"/>
<keyword evidence="2" id="KW-1185">Reference proteome</keyword>
<accession>A0A4Q1BEP7</accession>
<evidence type="ECO:0000313" key="2">
    <source>
        <dbReference type="Proteomes" id="UP000289152"/>
    </source>
</evidence>
<evidence type="ECO:0000313" key="1">
    <source>
        <dbReference type="EMBL" id="RXK35705.1"/>
    </source>
</evidence>
<dbReference type="InParanoid" id="A0A4Q1BEP7"/>
<comment type="caution">
    <text evidence="1">The sequence shown here is derived from an EMBL/GenBank/DDBJ whole genome shotgun (WGS) entry which is preliminary data.</text>
</comment>
<name>A0A4Q1BEP7_TREME</name>
<dbReference type="Proteomes" id="UP000289152">
    <property type="component" value="Unassembled WGS sequence"/>
</dbReference>
<sequence length="237" mass="26593">MASVSSKILFENLPKLSHDPALYAQWRKSIEVYLQIGDAWNIVTGNDTEAGRVGVRPAAERAGSVPPTTPVKGQVIGRRITGEELKEWEKWQARENKAQGMIKGAVLDAVMLDLSEKMDDATAEEMAKHVEEFLKTMAEAELVGLNFDSQERAGLFLNTILAPSYRIIHMELKSEYKRDRTWDKVLTIFNAETARHKARPVGRTNRKGFTMFAEKDKGMRVNRDNISDGTEGTEVLG</sequence>
<dbReference type="AlphaFoldDB" id="A0A4Q1BEP7"/>
<reference evidence="1 2" key="1">
    <citation type="submission" date="2016-06" db="EMBL/GenBank/DDBJ databases">
        <title>Evolution of pathogenesis and genome organization in the Tremellales.</title>
        <authorList>
            <person name="Cuomo C."/>
            <person name="Litvintseva A."/>
            <person name="Heitman J."/>
            <person name="Chen Y."/>
            <person name="Sun S."/>
            <person name="Springer D."/>
            <person name="Dromer F."/>
            <person name="Young S."/>
            <person name="Zeng Q."/>
            <person name="Chapman S."/>
            <person name="Gujja S."/>
            <person name="Saif S."/>
            <person name="Birren B."/>
        </authorList>
    </citation>
    <scope>NUCLEOTIDE SEQUENCE [LARGE SCALE GENOMIC DNA]</scope>
    <source>
        <strain evidence="1 2">ATCC 28783</strain>
    </source>
</reference>